<dbReference type="InterPro" id="IPR044974">
    <property type="entry name" value="Disease_R_plants"/>
</dbReference>
<dbReference type="PANTHER" id="PTHR23155">
    <property type="entry name" value="DISEASE RESISTANCE PROTEIN RP"/>
    <property type="match status" value="1"/>
</dbReference>
<dbReference type="InterPro" id="IPR011646">
    <property type="entry name" value="KAP_P-loop"/>
</dbReference>
<reference evidence="2" key="1">
    <citation type="submission" date="2015-04" db="UniProtKB">
        <authorList>
            <consortium name="EnsemblPlants"/>
        </authorList>
    </citation>
    <scope>IDENTIFICATION</scope>
</reference>
<dbReference type="PANTHER" id="PTHR23155:SF1075">
    <property type="entry name" value="OS06G0644300 PROTEIN"/>
    <property type="match status" value="1"/>
</dbReference>
<dbReference type="AlphaFoldDB" id="A0A0E0MDS6"/>
<dbReference type="InterPro" id="IPR027417">
    <property type="entry name" value="P-loop_NTPase"/>
</dbReference>
<dbReference type="SUPFAM" id="SSF52540">
    <property type="entry name" value="P-loop containing nucleoside triphosphate hydrolases"/>
    <property type="match status" value="1"/>
</dbReference>
<dbReference type="Gene3D" id="3.40.50.300">
    <property type="entry name" value="P-loop containing nucleotide triphosphate hydrolases"/>
    <property type="match status" value="1"/>
</dbReference>
<dbReference type="OMA" id="CDEENTI"/>
<organism evidence="2">
    <name type="scientific">Oryza punctata</name>
    <name type="common">Red rice</name>
    <dbReference type="NCBI Taxonomy" id="4537"/>
    <lineage>
        <taxon>Eukaryota</taxon>
        <taxon>Viridiplantae</taxon>
        <taxon>Streptophyta</taxon>
        <taxon>Embryophyta</taxon>
        <taxon>Tracheophyta</taxon>
        <taxon>Spermatophyta</taxon>
        <taxon>Magnoliopsida</taxon>
        <taxon>Liliopsida</taxon>
        <taxon>Poales</taxon>
        <taxon>Poaceae</taxon>
        <taxon>BOP clade</taxon>
        <taxon>Oryzoideae</taxon>
        <taxon>Oryzeae</taxon>
        <taxon>Oryzinae</taxon>
        <taxon>Oryza</taxon>
    </lineage>
</organism>
<dbReference type="HOGENOM" id="CLU_000837_9_5_1"/>
<dbReference type="Gramene" id="OPUNC11G06510.1">
    <property type="protein sequence ID" value="OPUNC11G06510.1"/>
    <property type="gene ID" value="OPUNC11G06510"/>
</dbReference>
<reference evidence="2" key="2">
    <citation type="submission" date="2018-05" db="EMBL/GenBank/DDBJ databases">
        <title>OpunRS2 (Oryza punctata Reference Sequence Version 2).</title>
        <authorList>
            <person name="Zhang J."/>
            <person name="Kudrna D."/>
            <person name="Lee S."/>
            <person name="Talag J."/>
            <person name="Welchert J."/>
            <person name="Wing R.A."/>
        </authorList>
    </citation>
    <scope>NUCLEOTIDE SEQUENCE [LARGE SCALE GENOMIC DNA]</scope>
</reference>
<name>A0A0E0MDS6_ORYPU</name>
<evidence type="ECO:0000259" key="1">
    <source>
        <dbReference type="Pfam" id="PF07693"/>
    </source>
</evidence>
<dbReference type="EnsemblPlants" id="OPUNC11G06510.1">
    <property type="protein sequence ID" value="OPUNC11G06510.1"/>
    <property type="gene ID" value="OPUNC11G06510"/>
</dbReference>
<dbReference type="eggNOG" id="KOG4658">
    <property type="taxonomic scope" value="Eukaryota"/>
</dbReference>
<dbReference type="Proteomes" id="UP000026962">
    <property type="component" value="Chromosome 11"/>
</dbReference>
<evidence type="ECO:0000313" key="2">
    <source>
        <dbReference type="EnsemblPlants" id="OPUNC11G06510.1"/>
    </source>
</evidence>
<sequence>MKTASLKIFHLTNITMAHKMKEMRYTTLKNITEQYQSFGFKQVSISSEQQILDKRETSSMEGEEFIIGRIEEKQTFIFSCLSDNINNKITILPIYGIGGIGKTTFAKNALSKEESKLTTRQMIHTFLEEPLEDRKILIVLDDLWVIDDSELNELKSMLKHIGNDSTKVIVIVTTCDKKCADKICTIEPYELPPLTDDMPNKDQLELVGRAIALKCGVALAAEALEYMLRSMMIHKWESVRDSDLWNEFNSEDRSNQHHKVISSFMLSYNSMPPYLKLCFAYCATFAKGHKIVKDDLIYQWISLGFFEPQGIFFHLGEW</sequence>
<keyword evidence="3" id="KW-1185">Reference proteome</keyword>
<dbReference type="Pfam" id="PF07693">
    <property type="entry name" value="KAP_NTPase"/>
    <property type="match status" value="1"/>
</dbReference>
<dbReference type="STRING" id="4537.A0A0E0MDS6"/>
<protein>
    <recommendedName>
        <fullName evidence="1">KAP NTPase domain-containing protein</fullName>
    </recommendedName>
</protein>
<accession>A0A0E0MDS6</accession>
<proteinExistence type="predicted"/>
<feature type="domain" description="KAP NTPase" evidence="1">
    <location>
        <begin position="74"/>
        <end position="172"/>
    </location>
</feature>
<dbReference type="GO" id="GO:0098542">
    <property type="term" value="P:defense response to other organism"/>
    <property type="evidence" value="ECO:0007669"/>
    <property type="project" value="TreeGrafter"/>
</dbReference>
<evidence type="ECO:0000313" key="3">
    <source>
        <dbReference type="Proteomes" id="UP000026962"/>
    </source>
</evidence>